<comment type="caution">
    <text evidence="1">The sequence shown here is derived from an EMBL/GenBank/DDBJ whole genome shotgun (WGS) entry which is preliminary data.</text>
</comment>
<dbReference type="Proteomes" id="UP000324222">
    <property type="component" value="Unassembled WGS sequence"/>
</dbReference>
<dbReference type="EMBL" id="VSRR010007909">
    <property type="protein sequence ID" value="MPC47769.1"/>
    <property type="molecule type" value="Genomic_DNA"/>
</dbReference>
<name>A0A5B7FR62_PORTR</name>
<evidence type="ECO:0000313" key="2">
    <source>
        <dbReference type="Proteomes" id="UP000324222"/>
    </source>
</evidence>
<sequence>MKTTDKIQENVVFLKTAAGLGMRIGIRYTGITSNMVSEWYSDSCEKGDDRALYMTRCAAI</sequence>
<evidence type="ECO:0000313" key="1">
    <source>
        <dbReference type="EMBL" id="MPC47769.1"/>
    </source>
</evidence>
<proteinExistence type="predicted"/>
<protein>
    <submittedName>
        <fullName evidence="1">Uncharacterized protein</fullName>
    </submittedName>
</protein>
<gene>
    <name evidence="1" type="ORF">E2C01_041525</name>
</gene>
<dbReference type="AlphaFoldDB" id="A0A5B7FR62"/>
<keyword evidence="2" id="KW-1185">Reference proteome</keyword>
<accession>A0A5B7FR62</accession>
<organism evidence="1 2">
    <name type="scientific">Portunus trituberculatus</name>
    <name type="common">Swimming crab</name>
    <name type="synonym">Neptunus trituberculatus</name>
    <dbReference type="NCBI Taxonomy" id="210409"/>
    <lineage>
        <taxon>Eukaryota</taxon>
        <taxon>Metazoa</taxon>
        <taxon>Ecdysozoa</taxon>
        <taxon>Arthropoda</taxon>
        <taxon>Crustacea</taxon>
        <taxon>Multicrustacea</taxon>
        <taxon>Malacostraca</taxon>
        <taxon>Eumalacostraca</taxon>
        <taxon>Eucarida</taxon>
        <taxon>Decapoda</taxon>
        <taxon>Pleocyemata</taxon>
        <taxon>Brachyura</taxon>
        <taxon>Eubrachyura</taxon>
        <taxon>Portunoidea</taxon>
        <taxon>Portunidae</taxon>
        <taxon>Portuninae</taxon>
        <taxon>Portunus</taxon>
    </lineage>
</organism>
<reference evidence="1 2" key="1">
    <citation type="submission" date="2019-05" db="EMBL/GenBank/DDBJ databases">
        <title>Another draft genome of Portunus trituberculatus and its Hox gene families provides insights of decapod evolution.</title>
        <authorList>
            <person name="Jeong J.-H."/>
            <person name="Song I."/>
            <person name="Kim S."/>
            <person name="Choi T."/>
            <person name="Kim D."/>
            <person name="Ryu S."/>
            <person name="Kim W."/>
        </authorList>
    </citation>
    <scope>NUCLEOTIDE SEQUENCE [LARGE SCALE GENOMIC DNA]</scope>
    <source>
        <tissue evidence="1">Muscle</tissue>
    </source>
</reference>